<sequence>MDRFTARVYGHRRGHGSIVYSPLENVASDFWLAGMGTTSVTLSNRRYSCVWKIYSCRHINLSSLLQCDGERFRV</sequence>
<protein>
    <submittedName>
        <fullName evidence="2">Uncharacterized protein</fullName>
    </submittedName>
</protein>
<evidence type="ECO:0000313" key="2">
    <source>
        <dbReference type="WBParaSite" id="jg13650"/>
    </source>
</evidence>
<evidence type="ECO:0000313" key="1">
    <source>
        <dbReference type="Proteomes" id="UP000887574"/>
    </source>
</evidence>
<dbReference type="AlphaFoldDB" id="A0A915CYL6"/>
<dbReference type="WBParaSite" id="jg13650">
    <property type="protein sequence ID" value="jg13650"/>
    <property type="gene ID" value="jg13650"/>
</dbReference>
<accession>A0A915CYL6</accession>
<organism evidence="1 2">
    <name type="scientific">Ditylenchus dipsaci</name>
    <dbReference type="NCBI Taxonomy" id="166011"/>
    <lineage>
        <taxon>Eukaryota</taxon>
        <taxon>Metazoa</taxon>
        <taxon>Ecdysozoa</taxon>
        <taxon>Nematoda</taxon>
        <taxon>Chromadorea</taxon>
        <taxon>Rhabditida</taxon>
        <taxon>Tylenchina</taxon>
        <taxon>Tylenchomorpha</taxon>
        <taxon>Sphaerularioidea</taxon>
        <taxon>Anguinidae</taxon>
        <taxon>Anguininae</taxon>
        <taxon>Ditylenchus</taxon>
    </lineage>
</organism>
<reference evidence="2" key="1">
    <citation type="submission" date="2022-11" db="UniProtKB">
        <authorList>
            <consortium name="WormBaseParasite"/>
        </authorList>
    </citation>
    <scope>IDENTIFICATION</scope>
</reference>
<name>A0A915CYL6_9BILA</name>
<keyword evidence="1" id="KW-1185">Reference proteome</keyword>
<dbReference type="Proteomes" id="UP000887574">
    <property type="component" value="Unplaced"/>
</dbReference>
<proteinExistence type="predicted"/>